<dbReference type="EMBL" id="JBHSBI010000018">
    <property type="protein sequence ID" value="MFC4011927.1"/>
    <property type="molecule type" value="Genomic_DNA"/>
</dbReference>
<protein>
    <submittedName>
        <fullName evidence="2">Uncharacterized protein</fullName>
    </submittedName>
</protein>
<name>A0ABV8GD79_9ACTN</name>
<sequence>MTDRAVLDEFQQAIDEAFRGRERVPVREVYARVSEHVRVPADMLAYLNEVPEGDYDKAEITQAINDVIRRRGEQDSLGLLRLPRQVRPVDGSGDSSRPGA</sequence>
<reference evidence="3" key="1">
    <citation type="journal article" date="2019" name="Int. J. Syst. Evol. Microbiol.">
        <title>The Global Catalogue of Microorganisms (GCM) 10K type strain sequencing project: providing services to taxonomists for standard genome sequencing and annotation.</title>
        <authorList>
            <consortium name="The Broad Institute Genomics Platform"/>
            <consortium name="The Broad Institute Genome Sequencing Center for Infectious Disease"/>
            <person name="Wu L."/>
            <person name="Ma J."/>
        </authorList>
    </citation>
    <scope>NUCLEOTIDE SEQUENCE [LARGE SCALE GENOMIC DNA]</scope>
    <source>
        <strain evidence="3">TBRC 1276</strain>
    </source>
</reference>
<dbReference type="RefSeq" id="WP_379531852.1">
    <property type="nucleotide sequence ID" value="NZ_JBHSBI010000018.1"/>
</dbReference>
<evidence type="ECO:0000256" key="1">
    <source>
        <dbReference type="SAM" id="MobiDB-lite"/>
    </source>
</evidence>
<evidence type="ECO:0000313" key="2">
    <source>
        <dbReference type="EMBL" id="MFC4011927.1"/>
    </source>
</evidence>
<proteinExistence type="predicted"/>
<evidence type="ECO:0000313" key="3">
    <source>
        <dbReference type="Proteomes" id="UP001595851"/>
    </source>
</evidence>
<comment type="caution">
    <text evidence="2">The sequence shown here is derived from an EMBL/GenBank/DDBJ whole genome shotgun (WGS) entry which is preliminary data.</text>
</comment>
<dbReference type="Proteomes" id="UP001595851">
    <property type="component" value="Unassembled WGS sequence"/>
</dbReference>
<organism evidence="2 3">
    <name type="scientific">Nonomuraea purpurea</name>
    <dbReference type="NCBI Taxonomy" id="1849276"/>
    <lineage>
        <taxon>Bacteria</taxon>
        <taxon>Bacillati</taxon>
        <taxon>Actinomycetota</taxon>
        <taxon>Actinomycetes</taxon>
        <taxon>Streptosporangiales</taxon>
        <taxon>Streptosporangiaceae</taxon>
        <taxon>Nonomuraea</taxon>
    </lineage>
</organism>
<gene>
    <name evidence="2" type="ORF">ACFOY2_32170</name>
</gene>
<keyword evidence="3" id="KW-1185">Reference proteome</keyword>
<accession>A0ABV8GD79</accession>
<feature type="region of interest" description="Disordered" evidence="1">
    <location>
        <begin position="80"/>
        <end position="100"/>
    </location>
</feature>